<protein>
    <submittedName>
        <fullName evidence="10">Serine protease</fullName>
    </submittedName>
</protein>
<keyword evidence="5 8" id="KW-0646">Protease inhibitor</keyword>
<sequence>MPMFASTSLAACTVAALCTGGPAPAPQSSFELSLTDTRGASSSVRLQCGPAQGNHPQVDAACSALERADGDFSRLPMKNQLCTMIHSPVEAQARGHWHGEPVEFTTEYSNRCVADAHSGGVFAF</sequence>
<dbReference type="OrthoDB" id="4567948at2"/>
<comment type="subunit">
    <text evidence="3">Homodimer.</text>
</comment>
<keyword evidence="7" id="KW-1015">Disulfide bond</keyword>
<comment type="caution">
    <text evidence="10">The sequence shown here is derived from an EMBL/GenBank/DDBJ whole genome shotgun (WGS) entry which is preliminary data.</text>
</comment>
<dbReference type="InterPro" id="IPR036819">
    <property type="entry name" value="Subtilisin_inhibitor-like_sf"/>
</dbReference>
<keyword evidence="6 8" id="KW-0722">Serine protease inhibitor</keyword>
<dbReference type="RefSeq" id="WP_024875750.1">
    <property type="nucleotide sequence ID" value="NZ_AZUM01000003.1"/>
</dbReference>
<dbReference type="GO" id="GO:0005576">
    <property type="term" value="C:extracellular region"/>
    <property type="evidence" value="ECO:0007669"/>
    <property type="project" value="UniProtKB-SubCell"/>
</dbReference>
<evidence type="ECO:0000256" key="2">
    <source>
        <dbReference type="ARBA" id="ARBA00010472"/>
    </source>
</evidence>
<comment type="similarity">
    <text evidence="2 8">Belongs to the protease inhibitor I16 (SSI) family.</text>
</comment>
<dbReference type="GO" id="GO:0004867">
    <property type="term" value="F:serine-type endopeptidase inhibitor activity"/>
    <property type="evidence" value="ECO:0007669"/>
    <property type="project" value="UniProtKB-KW"/>
</dbReference>
<keyword evidence="10" id="KW-0378">Hydrolase</keyword>
<comment type="subcellular location">
    <subcellularLocation>
        <location evidence="1">Secreted</location>
    </subcellularLocation>
</comment>
<dbReference type="EMBL" id="MWIH01000009">
    <property type="protein sequence ID" value="OQO89599.1"/>
    <property type="molecule type" value="Genomic_DNA"/>
</dbReference>
<reference evidence="10 11" key="1">
    <citation type="submission" date="2017-02" db="EMBL/GenBank/DDBJ databases">
        <title>Draft genome of Saccharomonospora sp. 154.</title>
        <authorList>
            <person name="Alonso-Carmona G.S."/>
            <person name="De La Haba R."/>
            <person name="Vera-Gargallo B."/>
            <person name="Sandoval-Trujillo A.H."/>
            <person name="Ramirez-Duran N."/>
            <person name="Ventosa A."/>
        </authorList>
    </citation>
    <scope>NUCLEOTIDE SEQUENCE [LARGE SCALE GENOMIC DNA]</scope>
    <source>
        <strain evidence="10 11">LRS4.154</strain>
    </source>
</reference>
<keyword evidence="4" id="KW-0964">Secreted</keyword>
<dbReference type="Pfam" id="PF00720">
    <property type="entry name" value="SSI"/>
    <property type="match status" value="1"/>
</dbReference>
<evidence type="ECO:0000313" key="10">
    <source>
        <dbReference type="EMBL" id="OQO89599.1"/>
    </source>
</evidence>
<evidence type="ECO:0000256" key="4">
    <source>
        <dbReference type="ARBA" id="ARBA00022525"/>
    </source>
</evidence>
<evidence type="ECO:0000256" key="5">
    <source>
        <dbReference type="ARBA" id="ARBA00022690"/>
    </source>
</evidence>
<evidence type="ECO:0000256" key="1">
    <source>
        <dbReference type="ARBA" id="ARBA00004613"/>
    </source>
</evidence>
<keyword evidence="11" id="KW-1185">Reference proteome</keyword>
<dbReference type="Proteomes" id="UP000192591">
    <property type="component" value="Unassembled WGS sequence"/>
</dbReference>
<dbReference type="SUPFAM" id="SSF55399">
    <property type="entry name" value="Subtilisin inhibitor"/>
    <property type="match status" value="1"/>
</dbReference>
<proteinExistence type="inferred from homology"/>
<dbReference type="STRING" id="1962155.B1813_22025"/>
<dbReference type="GO" id="GO:0006508">
    <property type="term" value="P:proteolysis"/>
    <property type="evidence" value="ECO:0007669"/>
    <property type="project" value="UniProtKB-KW"/>
</dbReference>
<evidence type="ECO:0000256" key="6">
    <source>
        <dbReference type="ARBA" id="ARBA00022900"/>
    </source>
</evidence>
<dbReference type="InterPro" id="IPR000691">
    <property type="entry name" value="Prot_inh_I16_SSI"/>
</dbReference>
<feature type="domain" description="Subtilisin inhibitor" evidence="9">
    <location>
        <begin position="39"/>
        <end position="110"/>
    </location>
</feature>
<gene>
    <name evidence="10" type="ORF">B1813_22025</name>
</gene>
<evidence type="ECO:0000256" key="8">
    <source>
        <dbReference type="RuleBase" id="RU003471"/>
    </source>
</evidence>
<dbReference type="GO" id="GO:0008233">
    <property type="term" value="F:peptidase activity"/>
    <property type="evidence" value="ECO:0007669"/>
    <property type="project" value="UniProtKB-KW"/>
</dbReference>
<evidence type="ECO:0000313" key="11">
    <source>
        <dbReference type="Proteomes" id="UP000192591"/>
    </source>
</evidence>
<dbReference type="AlphaFoldDB" id="A0A1V8ZXF7"/>
<keyword evidence="10" id="KW-0645">Protease</keyword>
<dbReference type="PRINTS" id="PR00294">
    <property type="entry name" value="SSBTLNINHBTR"/>
</dbReference>
<evidence type="ECO:0000256" key="7">
    <source>
        <dbReference type="ARBA" id="ARBA00023157"/>
    </source>
</evidence>
<name>A0A1V8ZXF7_SACPI</name>
<evidence type="ECO:0000256" key="3">
    <source>
        <dbReference type="ARBA" id="ARBA00011738"/>
    </source>
</evidence>
<dbReference type="InterPro" id="IPR023549">
    <property type="entry name" value="Subtilisin_inhibitor"/>
</dbReference>
<dbReference type="Gene3D" id="3.30.350.10">
    <property type="entry name" value="Subtilisin inhibitor-like"/>
    <property type="match status" value="1"/>
</dbReference>
<accession>A0A1V8ZXF7</accession>
<organism evidence="10 11">
    <name type="scientific">Saccharomonospora piscinae</name>
    <dbReference type="NCBI Taxonomy" id="687388"/>
    <lineage>
        <taxon>Bacteria</taxon>
        <taxon>Bacillati</taxon>
        <taxon>Actinomycetota</taxon>
        <taxon>Actinomycetes</taxon>
        <taxon>Pseudonocardiales</taxon>
        <taxon>Pseudonocardiaceae</taxon>
        <taxon>Saccharomonospora</taxon>
    </lineage>
</organism>
<evidence type="ECO:0000259" key="9">
    <source>
        <dbReference type="Pfam" id="PF00720"/>
    </source>
</evidence>